<dbReference type="PANTHER" id="PTHR11615">
    <property type="entry name" value="NITRATE, FORMATE, IRON DEHYDROGENASE"/>
    <property type="match status" value="1"/>
</dbReference>
<dbReference type="InterPro" id="IPR017900">
    <property type="entry name" value="4Fe4S_Fe_S_CS"/>
</dbReference>
<dbReference type="Pfam" id="PF12838">
    <property type="entry name" value="Fer4_7"/>
    <property type="match status" value="1"/>
</dbReference>
<dbReference type="CDD" id="cd00130">
    <property type="entry name" value="PAS"/>
    <property type="match status" value="1"/>
</dbReference>
<name>A0A5D0MH74_9BACT</name>
<dbReference type="InterPro" id="IPR050340">
    <property type="entry name" value="Cytosolic_Fe-S_CAF"/>
</dbReference>
<comment type="caution">
    <text evidence="7">The sequence shown here is derived from an EMBL/GenBank/DDBJ whole genome shotgun (WGS) entry which is preliminary data.</text>
</comment>
<dbReference type="InterPro" id="IPR035965">
    <property type="entry name" value="PAS-like_dom_sf"/>
</dbReference>
<dbReference type="PROSITE" id="PS51656">
    <property type="entry name" value="4FE4S"/>
    <property type="match status" value="1"/>
</dbReference>
<dbReference type="InterPro" id="IPR004108">
    <property type="entry name" value="Fe_hydrogenase_lsu_C"/>
</dbReference>
<keyword evidence="3" id="KW-0408">Iron</keyword>
<reference evidence="7" key="1">
    <citation type="submission" date="2019-08" db="EMBL/GenBank/DDBJ databases">
        <title>Genomic characterization of a novel candidate phylum (ARYD3) from a high temperature, high salinity tertiary oil reservoir in north central Oklahoma, USA.</title>
        <authorList>
            <person name="Youssef N.H."/>
            <person name="Yadav A."/>
            <person name="Elshahed M.S."/>
        </authorList>
    </citation>
    <scope>NUCLEOTIDE SEQUENCE [LARGE SCALE GENOMIC DNA]</scope>
    <source>
        <strain evidence="7">ARYD3</strain>
    </source>
</reference>
<dbReference type="GO" id="GO:0051539">
    <property type="term" value="F:4 iron, 4 sulfur cluster binding"/>
    <property type="evidence" value="ECO:0007669"/>
    <property type="project" value="UniProtKB-KW"/>
</dbReference>
<keyword evidence="4" id="KW-0411">Iron-sulfur</keyword>
<dbReference type="GO" id="GO:0046872">
    <property type="term" value="F:metal ion binding"/>
    <property type="evidence" value="ECO:0007669"/>
    <property type="project" value="UniProtKB-KW"/>
</dbReference>
<gene>
    <name evidence="7" type="ORF">FXF47_07175</name>
</gene>
<dbReference type="Pfam" id="PF02906">
    <property type="entry name" value="Fe_hyd_lg_C"/>
    <property type="match status" value="1"/>
</dbReference>
<evidence type="ECO:0000256" key="4">
    <source>
        <dbReference type="ARBA" id="ARBA00023014"/>
    </source>
</evidence>
<evidence type="ECO:0000256" key="1">
    <source>
        <dbReference type="ARBA" id="ARBA00022485"/>
    </source>
</evidence>
<organism evidence="7 8">
    <name type="scientific">Candidatus Mcinerneyibacterium aminivorans</name>
    <dbReference type="NCBI Taxonomy" id="2703815"/>
    <lineage>
        <taxon>Bacteria</taxon>
        <taxon>Candidatus Macinerneyibacteriota</taxon>
        <taxon>Candidatus Mcinerneyibacteria</taxon>
        <taxon>Candidatus Mcinerneyibacteriales</taxon>
        <taxon>Candidatus Mcinerneyibacteriaceae</taxon>
        <taxon>Candidatus Mcinerneyibacterium</taxon>
    </lineage>
</organism>
<dbReference type="SUPFAM" id="SSF54862">
    <property type="entry name" value="4Fe-4S ferredoxins"/>
    <property type="match status" value="1"/>
</dbReference>
<dbReference type="Gene3D" id="1.10.15.40">
    <property type="entry name" value="Electron transport complex subunit B, putative Fe-S cluster"/>
    <property type="match status" value="1"/>
</dbReference>
<dbReference type="PROSITE" id="PS51379">
    <property type="entry name" value="4FE4S_FER_2"/>
    <property type="match status" value="2"/>
</dbReference>
<evidence type="ECO:0000256" key="2">
    <source>
        <dbReference type="ARBA" id="ARBA00022723"/>
    </source>
</evidence>
<feature type="domain" description="4Fe-4S" evidence="6">
    <location>
        <begin position="356"/>
        <end position="417"/>
    </location>
</feature>
<accession>A0A5D0MH74</accession>
<evidence type="ECO:0000256" key="3">
    <source>
        <dbReference type="ARBA" id="ARBA00023004"/>
    </source>
</evidence>
<dbReference type="Pfam" id="PF04060">
    <property type="entry name" value="FeS"/>
    <property type="match status" value="1"/>
</dbReference>
<dbReference type="Gene3D" id="3.30.450.20">
    <property type="entry name" value="PAS domain"/>
    <property type="match status" value="1"/>
</dbReference>
<dbReference type="NCBIfam" id="TIGR00229">
    <property type="entry name" value="sensory_box"/>
    <property type="match status" value="1"/>
</dbReference>
<dbReference type="Pfam" id="PF13188">
    <property type="entry name" value="PAS_8"/>
    <property type="match status" value="1"/>
</dbReference>
<dbReference type="Proteomes" id="UP000324143">
    <property type="component" value="Unassembled WGS sequence"/>
</dbReference>
<dbReference type="Gene3D" id="3.40.950.10">
    <property type="entry name" value="Fe-only Hydrogenase (Larger Subunit), Chain L, domain 3"/>
    <property type="match status" value="1"/>
</dbReference>
<dbReference type="AlphaFoldDB" id="A0A5D0MH74"/>
<dbReference type="EMBL" id="VSIX01000068">
    <property type="protein sequence ID" value="TYB30851.1"/>
    <property type="molecule type" value="Genomic_DNA"/>
</dbReference>
<evidence type="ECO:0000259" key="5">
    <source>
        <dbReference type="PROSITE" id="PS51379"/>
    </source>
</evidence>
<keyword evidence="8" id="KW-1185">Reference proteome</keyword>
<protein>
    <submittedName>
        <fullName evidence="7">PAS domain S-box protein</fullName>
    </submittedName>
</protein>
<dbReference type="SUPFAM" id="SSF53920">
    <property type="entry name" value="Fe-only hydrogenase"/>
    <property type="match status" value="1"/>
</dbReference>
<evidence type="ECO:0000313" key="7">
    <source>
        <dbReference type="EMBL" id="TYB30851.1"/>
    </source>
</evidence>
<dbReference type="InterPro" id="IPR009016">
    <property type="entry name" value="Fe_hydrogenase"/>
</dbReference>
<dbReference type="SMART" id="SM00091">
    <property type="entry name" value="PAS"/>
    <property type="match status" value="1"/>
</dbReference>
<keyword evidence="2" id="KW-0479">Metal-binding</keyword>
<dbReference type="SUPFAM" id="SSF55785">
    <property type="entry name" value="PYP-like sensor domain (PAS domain)"/>
    <property type="match status" value="1"/>
</dbReference>
<dbReference type="PROSITE" id="PS00198">
    <property type="entry name" value="4FE4S_FER_1"/>
    <property type="match status" value="1"/>
</dbReference>
<proteinExistence type="predicted"/>
<feature type="domain" description="4Fe-4S ferredoxin-type" evidence="5">
    <location>
        <begin position="6"/>
        <end position="34"/>
    </location>
</feature>
<sequence>MQNNDPVIFTDKAKCEDCYRCLRNCPVKAIKIKDGQAFVDEDRCILCGRCINECPQNAKTVRNDIDKMLELLNSDNKVAVSVAPSYQGLFKKWKSKRIASVLRSIGFDYISETIVAASEVSRKSIEKNENDVNQKFATACPVFVNYIEKYHHHFVDSMIKVKSPMQMHGTYLKKKLGENYKVVFIGPCIGKKQEAENEEKKSVDVVITFDEFIEYLKNINIDFSNYEESVFDETGQKNAVYYPLTGGMFKAADIQPDCFSNQYIHVNGKREIEDILKAGSIKNSLIEPLFCSQGCISGPGTLNFESSIFHRKTRMLELIENENKREEQLNFNLPERDYYRYFKAFSIDTEEIPEDKIREVLARTGKEDEKNQLNCGACGYDTCREKAKAVIKGLAEDEMCIPYMRRLAEKRSDKIIEKSPNGIVILNEKLEILDINNSFKEMFGCSKSSLGKHISTIIDPDPMEKVLVSKRDVYEKTRKFDDYNLICYQLVYYLENEHQIIGVFIDITSEKKNKDRLKEIKSKAIDQAHELLEHQIEVAQKMTNYLGESTAKGEKLVKKLIEITKKESENKSSFELEDWL</sequence>
<dbReference type="Gene3D" id="3.30.70.20">
    <property type="match status" value="1"/>
</dbReference>
<keyword evidence="1" id="KW-0004">4Fe-4S</keyword>
<evidence type="ECO:0000313" key="8">
    <source>
        <dbReference type="Proteomes" id="UP000324143"/>
    </source>
</evidence>
<feature type="domain" description="4Fe-4S ferredoxin-type" evidence="5">
    <location>
        <begin position="35"/>
        <end position="64"/>
    </location>
</feature>
<dbReference type="InterPro" id="IPR000014">
    <property type="entry name" value="PAS"/>
</dbReference>
<evidence type="ECO:0000259" key="6">
    <source>
        <dbReference type="PROSITE" id="PS51656"/>
    </source>
</evidence>
<dbReference type="InterPro" id="IPR007202">
    <property type="entry name" value="4Fe-4S_dom"/>
</dbReference>
<dbReference type="InterPro" id="IPR017896">
    <property type="entry name" value="4Fe4S_Fe-S-bd"/>
</dbReference>